<dbReference type="GO" id="GO:0009986">
    <property type="term" value="C:cell surface"/>
    <property type="evidence" value="ECO:0007669"/>
    <property type="project" value="InterPro"/>
</dbReference>
<evidence type="ECO:0000256" key="5">
    <source>
        <dbReference type="SAM" id="SignalP"/>
    </source>
</evidence>
<evidence type="ECO:0000256" key="4">
    <source>
        <dbReference type="ARBA" id="ARBA00022729"/>
    </source>
</evidence>
<dbReference type="PANTHER" id="PTHR21700">
    <property type="entry name" value="TRANSTHYRETIN-LIKE FAMILY PROTEIN-RELATED"/>
    <property type="match status" value="1"/>
</dbReference>
<evidence type="ECO:0000313" key="7">
    <source>
        <dbReference type="Proteomes" id="UP001177023"/>
    </source>
</evidence>
<dbReference type="Gene3D" id="2.60.40.3330">
    <property type="match status" value="1"/>
</dbReference>
<evidence type="ECO:0000256" key="3">
    <source>
        <dbReference type="ARBA" id="ARBA00022525"/>
    </source>
</evidence>
<keyword evidence="3" id="KW-0964">Secreted</keyword>
<gene>
    <name evidence="6" type="ORF">MSPICULIGERA_LOCUS10106</name>
</gene>
<feature type="non-terminal residue" evidence="6">
    <location>
        <position position="1"/>
    </location>
</feature>
<accession>A0AA36FYQ3</accession>
<name>A0AA36FYQ3_9BILA</name>
<evidence type="ECO:0000256" key="2">
    <source>
        <dbReference type="ARBA" id="ARBA00010112"/>
    </source>
</evidence>
<dbReference type="EMBL" id="CATQJA010002579">
    <property type="protein sequence ID" value="CAJ0571706.1"/>
    <property type="molecule type" value="Genomic_DNA"/>
</dbReference>
<dbReference type="Pfam" id="PF01060">
    <property type="entry name" value="TTR-52"/>
    <property type="match status" value="1"/>
</dbReference>
<sequence length="141" mass="15935">MGYSGVFFLFVAGIVTVASGVEQSVRVKGLLTCDGTPYTDARIKIYDQDTYTFDDKLAEATTDANGFFDLQGSGDEDEPITFKYNIYHRCGMNVHICWYKSSWKIPANYVNVGGNTSKIYDAQETKLEMLKKDRDCFNFLN</sequence>
<comment type="caution">
    <text evidence="6">The sequence shown here is derived from an EMBL/GenBank/DDBJ whole genome shotgun (WGS) entry which is preliminary data.</text>
</comment>
<evidence type="ECO:0000313" key="6">
    <source>
        <dbReference type="EMBL" id="CAJ0571706.1"/>
    </source>
</evidence>
<dbReference type="Proteomes" id="UP001177023">
    <property type="component" value="Unassembled WGS sequence"/>
</dbReference>
<feature type="chain" id="PRO_5041276591" evidence="5">
    <location>
        <begin position="21"/>
        <end position="141"/>
    </location>
</feature>
<feature type="signal peptide" evidence="5">
    <location>
        <begin position="1"/>
        <end position="20"/>
    </location>
</feature>
<comment type="similarity">
    <text evidence="2">Belongs to the nematode transthyretin-like family.</text>
</comment>
<proteinExistence type="inferred from homology"/>
<dbReference type="GO" id="GO:0005576">
    <property type="term" value="C:extracellular region"/>
    <property type="evidence" value="ECO:0007669"/>
    <property type="project" value="UniProtKB-SubCell"/>
</dbReference>
<dbReference type="InterPro" id="IPR001534">
    <property type="entry name" value="Transthyretin-like"/>
</dbReference>
<evidence type="ECO:0000256" key="1">
    <source>
        <dbReference type="ARBA" id="ARBA00004613"/>
    </source>
</evidence>
<keyword evidence="7" id="KW-1185">Reference proteome</keyword>
<reference evidence="6" key="1">
    <citation type="submission" date="2023-06" db="EMBL/GenBank/DDBJ databases">
        <authorList>
            <person name="Delattre M."/>
        </authorList>
    </citation>
    <scope>NUCLEOTIDE SEQUENCE</scope>
    <source>
        <strain evidence="6">AF72</strain>
    </source>
</reference>
<dbReference type="InterPro" id="IPR038479">
    <property type="entry name" value="Transthyretin-like_sf"/>
</dbReference>
<dbReference type="AlphaFoldDB" id="A0AA36FYQ3"/>
<keyword evidence="4 5" id="KW-0732">Signal</keyword>
<organism evidence="6 7">
    <name type="scientific">Mesorhabditis spiculigera</name>
    <dbReference type="NCBI Taxonomy" id="96644"/>
    <lineage>
        <taxon>Eukaryota</taxon>
        <taxon>Metazoa</taxon>
        <taxon>Ecdysozoa</taxon>
        <taxon>Nematoda</taxon>
        <taxon>Chromadorea</taxon>
        <taxon>Rhabditida</taxon>
        <taxon>Rhabditina</taxon>
        <taxon>Rhabditomorpha</taxon>
        <taxon>Rhabditoidea</taxon>
        <taxon>Rhabditidae</taxon>
        <taxon>Mesorhabditinae</taxon>
        <taxon>Mesorhabditis</taxon>
    </lineage>
</organism>
<comment type="subcellular location">
    <subcellularLocation>
        <location evidence="1">Secreted</location>
    </subcellularLocation>
</comment>
<protein>
    <submittedName>
        <fullName evidence="6">Uncharacterized protein</fullName>
    </submittedName>
</protein>